<dbReference type="InParanoid" id="K3XUG5"/>
<protein>
    <submittedName>
        <fullName evidence="1">Uncharacterized protein</fullName>
    </submittedName>
</protein>
<dbReference type="EnsemblPlants" id="KQL05467">
    <property type="protein sequence ID" value="KQL05467"/>
    <property type="gene ID" value="SETIT_005572mg"/>
</dbReference>
<keyword evidence="2" id="KW-1185">Reference proteome</keyword>
<dbReference type="Proteomes" id="UP000004995">
    <property type="component" value="Unassembled WGS sequence"/>
</dbReference>
<evidence type="ECO:0000313" key="2">
    <source>
        <dbReference type="Proteomes" id="UP000004995"/>
    </source>
</evidence>
<dbReference type="AlphaFoldDB" id="K3XUG5"/>
<accession>K3XUG5</accession>
<dbReference type="HOGENOM" id="CLU_3369355_0_0_1"/>
<reference evidence="2" key="1">
    <citation type="journal article" date="2012" name="Nat. Biotechnol.">
        <title>Reference genome sequence of the model plant Setaria.</title>
        <authorList>
            <person name="Bennetzen J.L."/>
            <person name="Schmutz J."/>
            <person name="Wang H."/>
            <person name="Percifield R."/>
            <person name="Hawkins J."/>
            <person name="Pontaroli A.C."/>
            <person name="Estep M."/>
            <person name="Feng L."/>
            <person name="Vaughn J.N."/>
            <person name="Grimwood J."/>
            <person name="Jenkins J."/>
            <person name="Barry K."/>
            <person name="Lindquist E."/>
            <person name="Hellsten U."/>
            <person name="Deshpande S."/>
            <person name="Wang X."/>
            <person name="Wu X."/>
            <person name="Mitros T."/>
            <person name="Triplett J."/>
            <person name="Yang X."/>
            <person name="Ye C.Y."/>
            <person name="Mauro-Herrera M."/>
            <person name="Wang L."/>
            <person name="Li P."/>
            <person name="Sharma M."/>
            <person name="Sharma R."/>
            <person name="Ronald P.C."/>
            <person name="Panaud O."/>
            <person name="Kellogg E.A."/>
            <person name="Brutnell T.P."/>
            <person name="Doust A.N."/>
            <person name="Tuskan G.A."/>
            <person name="Rokhsar D."/>
            <person name="Devos K.M."/>
        </authorList>
    </citation>
    <scope>NUCLEOTIDE SEQUENCE [LARGE SCALE GENOMIC DNA]</scope>
    <source>
        <strain evidence="2">cv. Yugu1</strain>
    </source>
</reference>
<dbReference type="Gramene" id="KQL05467">
    <property type="protein sequence ID" value="KQL05467"/>
    <property type="gene ID" value="SETIT_005572mg"/>
</dbReference>
<dbReference type="EMBL" id="AGNK02003116">
    <property type="status" value="NOT_ANNOTATED_CDS"/>
    <property type="molecule type" value="Genomic_DNA"/>
</dbReference>
<evidence type="ECO:0000313" key="1">
    <source>
        <dbReference type="EnsemblPlants" id="KQL05467"/>
    </source>
</evidence>
<proteinExistence type="predicted"/>
<reference evidence="1" key="2">
    <citation type="submission" date="2018-08" db="UniProtKB">
        <authorList>
            <consortium name="EnsemblPlants"/>
        </authorList>
    </citation>
    <scope>IDENTIFICATION</scope>
    <source>
        <strain evidence="1">Yugu1</strain>
    </source>
</reference>
<sequence>MVMDEWMAEENPIPGYILCSVLAAQHKVLKSVFSS</sequence>
<organism evidence="1 2">
    <name type="scientific">Setaria italica</name>
    <name type="common">Foxtail millet</name>
    <name type="synonym">Panicum italicum</name>
    <dbReference type="NCBI Taxonomy" id="4555"/>
    <lineage>
        <taxon>Eukaryota</taxon>
        <taxon>Viridiplantae</taxon>
        <taxon>Streptophyta</taxon>
        <taxon>Embryophyta</taxon>
        <taxon>Tracheophyta</taxon>
        <taxon>Spermatophyta</taxon>
        <taxon>Magnoliopsida</taxon>
        <taxon>Liliopsida</taxon>
        <taxon>Poales</taxon>
        <taxon>Poaceae</taxon>
        <taxon>PACMAD clade</taxon>
        <taxon>Panicoideae</taxon>
        <taxon>Panicodae</taxon>
        <taxon>Paniceae</taxon>
        <taxon>Cenchrinae</taxon>
        <taxon>Setaria</taxon>
    </lineage>
</organism>
<name>K3XUG5_SETIT</name>